<name>A0A4V1X9S9_9PEZI</name>
<evidence type="ECO:0000256" key="3">
    <source>
        <dbReference type="PROSITE-ProRule" id="PRU00023"/>
    </source>
</evidence>
<dbReference type="AlphaFoldDB" id="A0A4V1X9S9"/>
<feature type="compositionally biased region" description="Basic and acidic residues" evidence="4">
    <location>
        <begin position="758"/>
        <end position="775"/>
    </location>
</feature>
<reference evidence="5 6" key="1">
    <citation type="submission" date="2018-06" db="EMBL/GenBank/DDBJ databases">
        <title>Complete Genomes of Monosporascus.</title>
        <authorList>
            <person name="Robinson A.J."/>
            <person name="Natvig D.O."/>
        </authorList>
    </citation>
    <scope>NUCLEOTIDE SEQUENCE [LARGE SCALE GENOMIC DNA]</scope>
    <source>
        <strain evidence="5 6">CBS 110550</strain>
    </source>
</reference>
<feature type="region of interest" description="Disordered" evidence="4">
    <location>
        <begin position="745"/>
        <end position="781"/>
    </location>
</feature>
<feature type="repeat" description="ANK" evidence="3">
    <location>
        <begin position="108"/>
        <end position="140"/>
    </location>
</feature>
<accession>A0A4V1X9S9</accession>
<feature type="repeat" description="ANK" evidence="3">
    <location>
        <begin position="245"/>
        <end position="277"/>
    </location>
</feature>
<dbReference type="PANTHER" id="PTHR24198:SF165">
    <property type="entry name" value="ANKYRIN REPEAT-CONTAINING PROTEIN-RELATED"/>
    <property type="match status" value="1"/>
</dbReference>
<keyword evidence="2 3" id="KW-0040">ANK repeat</keyword>
<sequence>MPDTTEEPERGDNQEEQVQADGHTTDRDRKLQDLQNKLLEAAEHDQTKVSDLASQIKDISPEASLAPRNAAGNTPLHLLVMDIGTEDSVLRALLSKMGTDEKNAPDADGDSAVHNAVYHGFINGLKVLLEAGVDPSIKNNRSRTPLHEACWGGKDDIARILLDHAIQHGADLNIQDEYGCTPLDDACRAGWESIVTMLLDSEAANVNCVDSLGYTPLITAAQYGHGAIVEHLLQKDANINQQDNHEWTALMAAARYGHEATVEHLLKKGANINQQDNDGSTALMFAAWYGHEAVVEHLLKKDPNINQQDNDGWTALMLAARYGHEAIVEHLLKKDPIINQQKENGWTALICSSWRGQRTIVEKLLDKGADIEVSDHKKHTALFKASQQGYADIVDLLLKKSKQKITVDDQGRTALHMASFSEPVEDEEQEGWKRGTSTLGEYEKTMHYLLNVPGMAELQAKNGETALHLAASSNKLHRVEILLRNMNNEGVMQKDKSGATAFGKAVDNHYREVVEIFLRTAVSSLRQELITKNTLEWAIQDAKLHGLVRMYLEQQIKTESDRVVVSNDWDALELAVYCGDVRIVWELLKVIAPTDKSRKKRDRAQEVLDKSMRQKRRNWPDARVGLKRKPAGEIRDDVLTQTKKGDEGNEDPGFKLDVIRSLLQQSDDYLGISTFAELKKPSSKVTIEPERRAVVTDFYTAGDSSGFRQEFTSVTEVAYGRGPQDIMDDRAVWTQKIKEEVEKLMADQVSQTQKRKKTPDETIGNRREQKPKETGPTKPNIETLESFDFRWIHLPANNDLTMNVLYERCERARRKAQTPGPDEIGATGVTESPSGEAADLSKPTSTATDEGKESEKTELFPKSNKSKDGDNQSFERVALYMPYVDFAMQVKEDKENEHKKSYQALLDLYKNETIHGSRTLDEFYYQFNPDKGDNPEDINRRNKDQIVTKELHDDNCDNLEEWILLRVDQLWLWIITPDTVITSTTHRQDGRKDVVYESVFAHLESAEDRPKSVQELARFIIDICIQTYDRVQEAKPDKTPHTADEKQVRCGEPQKGERMLLTIREIFSISINKAALKEVELFENFTKDEENNGFHGKRSSTMEHKTSISEPAKLLCKIKDLQDELHILRAVVSHQQDVLKELEPGRAGDRTKAAQIIYEIGEMDKYVKRIYTAVNATLSLEQNKLAVIYSNEAVQQGRALEIFTIATVFFVSAMTIVSEIRNYSY</sequence>
<organism evidence="5 6">
    <name type="scientific">Monosporascus ibericus</name>
    <dbReference type="NCBI Taxonomy" id="155417"/>
    <lineage>
        <taxon>Eukaryota</taxon>
        <taxon>Fungi</taxon>
        <taxon>Dikarya</taxon>
        <taxon>Ascomycota</taxon>
        <taxon>Pezizomycotina</taxon>
        <taxon>Sordariomycetes</taxon>
        <taxon>Xylariomycetidae</taxon>
        <taxon>Xylariales</taxon>
        <taxon>Xylariales incertae sedis</taxon>
        <taxon>Monosporascus</taxon>
    </lineage>
</organism>
<feature type="repeat" description="ANK" evidence="3">
    <location>
        <begin position="462"/>
        <end position="494"/>
    </location>
</feature>
<evidence type="ECO:0000313" key="6">
    <source>
        <dbReference type="Proteomes" id="UP000293360"/>
    </source>
</evidence>
<keyword evidence="6" id="KW-1185">Reference proteome</keyword>
<dbReference type="OrthoDB" id="341259at2759"/>
<evidence type="ECO:0000256" key="2">
    <source>
        <dbReference type="ARBA" id="ARBA00023043"/>
    </source>
</evidence>
<feature type="repeat" description="ANK" evidence="3">
    <location>
        <begin position="278"/>
        <end position="310"/>
    </location>
</feature>
<dbReference type="PROSITE" id="PS50297">
    <property type="entry name" value="ANK_REP_REGION"/>
    <property type="match status" value="8"/>
</dbReference>
<feature type="repeat" description="ANK" evidence="3">
    <location>
        <begin position="212"/>
        <end position="244"/>
    </location>
</feature>
<dbReference type="STRING" id="155417.A0A4V1X9S9"/>
<protein>
    <submittedName>
        <fullName evidence="5">Uncharacterized protein</fullName>
    </submittedName>
</protein>
<dbReference type="SUPFAM" id="SSF48403">
    <property type="entry name" value="Ankyrin repeat"/>
    <property type="match status" value="2"/>
</dbReference>
<dbReference type="PROSITE" id="PS50088">
    <property type="entry name" value="ANK_REPEAT"/>
    <property type="match status" value="8"/>
</dbReference>
<keyword evidence="1" id="KW-0677">Repeat</keyword>
<comment type="caution">
    <text evidence="5">The sequence shown here is derived from an EMBL/GenBank/DDBJ whole genome shotgun (WGS) entry which is preliminary data.</text>
</comment>
<dbReference type="Pfam" id="PF12796">
    <property type="entry name" value="Ank_2"/>
    <property type="match status" value="4"/>
</dbReference>
<feature type="compositionally biased region" description="Basic and acidic residues" evidence="4">
    <location>
        <begin position="849"/>
        <end position="870"/>
    </location>
</feature>
<gene>
    <name evidence="5" type="ORF">DL764_007268</name>
</gene>
<dbReference type="InterPro" id="IPR036770">
    <property type="entry name" value="Ankyrin_rpt-contain_sf"/>
</dbReference>
<feature type="region of interest" description="Disordered" evidence="4">
    <location>
        <begin position="813"/>
        <end position="871"/>
    </location>
</feature>
<dbReference type="EMBL" id="QJNU01000485">
    <property type="protein sequence ID" value="RYO97631.1"/>
    <property type="molecule type" value="Genomic_DNA"/>
</dbReference>
<evidence type="ECO:0000256" key="1">
    <source>
        <dbReference type="ARBA" id="ARBA00022737"/>
    </source>
</evidence>
<feature type="repeat" description="ANK" evidence="3">
    <location>
        <begin position="311"/>
        <end position="343"/>
    </location>
</feature>
<dbReference type="Pfam" id="PF00023">
    <property type="entry name" value="Ank"/>
    <property type="match status" value="2"/>
</dbReference>
<feature type="region of interest" description="Disordered" evidence="4">
    <location>
        <begin position="1"/>
        <end position="31"/>
    </location>
</feature>
<dbReference type="PANTHER" id="PTHR24198">
    <property type="entry name" value="ANKYRIN REPEAT AND PROTEIN KINASE DOMAIN-CONTAINING PROTEIN"/>
    <property type="match status" value="1"/>
</dbReference>
<evidence type="ECO:0000313" key="5">
    <source>
        <dbReference type="EMBL" id="RYO97631.1"/>
    </source>
</evidence>
<dbReference type="Gene3D" id="1.25.40.20">
    <property type="entry name" value="Ankyrin repeat-containing domain"/>
    <property type="match status" value="3"/>
</dbReference>
<dbReference type="Proteomes" id="UP000293360">
    <property type="component" value="Unassembled WGS sequence"/>
</dbReference>
<evidence type="ECO:0000256" key="4">
    <source>
        <dbReference type="SAM" id="MobiDB-lite"/>
    </source>
</evidence>
<feature type="repeat" description="ANK" evidence="3">
    <location>
        <begin position="141"/>
        <end position="177"/>
    </location>
</feature>
<feature type="repeat" description="ANK" evidence="3">
    <location>
        <begin position="344"/>
        <end position="376"/>
    </location>
</feature>
<dbReference type="SMART" id="SM00248">
    <property type="entry name" value="ANK"/>
    <property type="match status" value="14"/>
</dbReference>
<proteinExistence type="predicted"/>
<dbReference type="InterPro" id="IPR002110">
    <property type="entry name" value="Ankyrin_rpt"/>
</dbReference>